<dbReference type="EC" id="6.1.1.1" evidence="1 10"/>
<evidence type="ECO:0000256" key="11">
    <source>
        <dbReference type="SAM" id="MobiDB-lite"/>
    </source>
</evidence>
<evidence type="ECO:0000256" key="10">
    <source>
        <dbReference type="RuleBase" id="RU361234"/>
    </source>
</evidence>
<dbReference type="SUPFAM" id="SSF52374">
    <property type="entry name" value="Nucleotidylyl transferase"/>
    <property type="match status" value="1"/>
</dbReference>
<dbReference type="Pfam" id="PF00579">
    <property type="entry name" value="tRNA-synt_1b"/>
    <property type="match status" value="1"/>
</dbReference>
<feature type="chain" id="PRO_5005322303" description="Tyrosine--tRNA ligase" evidence="12">
    <location>
        <begin position="21"/>
        <end position="511"/>
    </location>
</feature>
<evidence type="ECO:0000256" key="5">
    <source>
        <dbReference type="ARBA" id="ARBA00022917"/>
    </source>
</evidence>
<dbReference type="InterPro" id="IPR014729">
    <property type="entry name" value="Rossmann-like_a/b/a_fold"/>
</dbReference>
<dbReference type="PROSITE" id="PS50889">
    <property type="entry name" value="S4"/>
    <property type="match status" value="1"/>
</dbReference>
<dbReference type="Gene3D" id="3.40.50.620">
    <property type="entry name" value="HUPs"/>
    <property type="match status" value="1"/>
</dbReference>
<gene>
    <name evidence="13" type="ORF">PVIIG_03672</name>
</gene>
<evidence type="ECO:0000256" key="1">
    <source>
        <dbReference type="ARBA" id="ARBA00013160"/>
    </source>
</evidence>
<evidence type="ECO:0000256" key="9">
    <source>
        <dbReference type="PROSITE-ProRule" id="PRU00182"/>
    </source>
</evidence>
<dbReference type="InterPro" id="IPR024088">
    <property type="entry name" value="Tyr-tRNA-ligase_bac-type"/>
</dbReference>
<dbReference type="Gene3D" id="3.10.290.10">
    <property type="entry name" value="RNA-binding S4 domain"/>
    <property type="match status" value="1"/>
</dbReference>
<evidence type="ECO:0000313" key="13">
    <source>
        <dbReference type="EMBL" id="KMZ80419.1"/>
    </source>
</evidence>
<keyword evidence="12" id="KW-0732">Signal</keyword>
<keyword evidence="3 10" id="KW-0547">Nucleotide-binding</keyword>
<evidence type="ECO:0000256" key="4">
    <source>
        <dbReference type="ARBA" id="ARBA00022840"/>
    </source>
</evidence>
<evidence type="ECO:0000256" key="8">
    <source>
        <dbReference type="ARBA" id="ARBA00048248"/>
    </source>
</evidence>
<dbReference type="Gene3D" id="1.10.240.10">
    <property type="entry name" value="Tyrosyl-Transfer RNA Synthetase"/>
    <property type="match status" value="1"/>
</dbReference>
<evidence type="ECO:0000256" key="6">
    <source>
        <dbReference type="ARBA" id="ARBA00023146"/>
    </source>
</evidence>
<keyword evidence="4 10" id="KW-0067">ATP-binding</keyword>
<feature type="region of interest" description="Disordered" evidence="11">
    <location>
        <begin position="353"/>
        <end position="375"/>
    </location>
</feature>
<dbReference type="GO" id="GO:0005524">
    <property type="term" value="F:ATP binding"/>
    <property type="evidence" value="ECO:0007669"/>
    <property type="project" value="UniProtKB-KW"/>
</dbReference>
<organism evidence="13 14">
    <name type="scientific">Plasmodium vivax India VII</name>
    <dbReference type="NCBI Taxonomy" id="1077284"/>
    <lineage>
        <taxon>Eukaryota</taxon>
        <taxon>Sar</taxon>
        <taxon>Alveolata</taxon>
        <taxon>Apicomplexa</taxon>
        <taxon>Aconoidasida</taxon>
        <taxon>Haemosporida</taxon>
        <taxon>Plasmodiidae</taxon>
        <taxon>Plasmodium</taxon>
        <taxon>Plasmodium (Plasmodium)</taxon>
    </lineage>
</organism>
<feature type="signal peptide" evidence="12">
    <location>
        <begin position="1"/>
        <end position="20"/>
    </location>
</feature>
<proteinExistence type="inferred from homology"/>
<dbReference type="InterPro" id="IPR002307">
    <property type="entry name" value="Tyr-tRNA-ligase"/>
</dbReference>
<dbReference type="PANTHER" id="PTHR11766:SF0">
    <property type="entry name" value="TYROSINE--TRNA LIGASE, MITOCHONDRIAL"/>
    <property type="match status" value="1"/>
</dbReference>
<dbReference type="GO" id="GO:0003723">
    <property type="term" value="F:RNA binding"/>
    <property type="evidence" value="ECO:0007669"/>
    <property type="project" value="UniProtKB-KW"/>
</dbReference>
<comment type="similarity">
    <text evidence="10">Belongs to the class-I aminoacyl-tRNA synthetase family.</text>
</comment>
<reference evidence="13 14" key="1">
    <citation type="submission" date="2011-08" db="EMBL/GenBank/DDBJ databases">
        <title>The Genome Sequence of Plasmodium vivax India VII.</title>
        <authorList>
            <consortium name="The Broad Institute Genome Sequencing Platform"/>
            <consortium name="The Broad Institute Genome Sequencing Center for Infectious Disease"/>
            <person name="Neafsey D."/>
            <person name="Carlton J."/>
            <person name="Barnwell J."/>
            <person name="Collins W."/>
            <person name="Escalante A."/>
            <person name="Mullikin J."/>
            <person name="Saul A."/>
            <person name="Guigo R."/>
            <person name="Camara F."/>
            <person name="Young S.K."/>
            <person name="Zeng Q."/>
            <person name="Gargeya S."/>
            <person name="Fitzgerald M."/>
            <person name="Haas B."/>
            <person name="Abouelleil A."/>
            <person name="Alvarado L."/>
            <person name="Arachchi H.M."/>
            <person name="Berlin A."/>
            <person name="Brown A."/>
            <person name="Chapman S.B."/>
            <person name="Chen Z."/>
            <person name="Dunbar C."/>
            <person name="Freedman E."/>
            <person name="Gearin G."/>
            <person name="Gellesch M."/>
            <person name="Goldberg J."/>
            <person name="Griggs A."/>
            <person name="Gujja S."/>
            <person name="Heiman D."/>
            <person name="Howarth C."/>
            <person name="Larson L."/>
            <person name="Lui A."/>
            <person name="MacDonald P.J.P."/>
            <person name="Montmayeur A."/>
            <person name="Murphy C."/>
            <person name="Neiman D."/>
            <person name="Pearson M."/>
            <person name="Priest M."/>
            <person name="Roberts A."/>
            <person name="Saif S."/>
            <person name="Shea T."/>
            <person name="Shenoy N."/>
            <person name="Sisk P."/>
            <person name="Stolte C."/>
            <person name="Sykes S."/>
            <person name="Wortman J."/>
            <person name="Nusbaum C."/>
            <person name="Birren B."/>
        </authorList>
    </citation>
    <scope>NUCLEOTIDE SEQUENCE [LARGE SCALE GENOMIC DNA]</scope>
    <source>
        <strain evidence="13 14">India VII</strain>
    </source>
</reference>
<keyword evidence="5 10" id="KW-0648">Protein biosynthesis</keyword>
<dbReference type="EMBL" id="KQ234279">
    <property type="protein sequence ID" value="KMZ80419.1"/>
    <property type="molecule type" value="Genomic_DNA"/>
</dbReference>
<dbReference type="InterPro" id="IPR002305">
    <property type="entry name" value="aa-tRNA-synth_Ic"/>
</dbReference>
<dbReference type="NCBIfam" id="TIGR00234">
    <property type="entry name" value="tyrS"/>
    <property type="match status" value="1"/>
</dbReference>
<dbReference type="AlphaFoldDB" id="A0A0J9SBY9"/>
<sequence>MVGWSSCVLLLLTHAAQTECYKLHPHQSLSSSKAPLGESQTERHEIKSKALKKLFERKIIHYVSDVKAVDAMLHSNETEPKREKRKAVYLGIDVNCKYLHLGNLVQLITLDILRNHKTDVVVLLGGSTTMIGDPSFQQADRKRPFHEEIRENEESIRSTIVRLLLRGGTPNMSTSPLGDFSIDEPNKGSLTIVNNREWYDQMDLVDFLTHGQHFSLHRILKKDCFKAKLKGNNLTLKDLNYLILQSYDFVHLYKRYRCCIQIGGSDQWGNIQSGIELCQHLCNEQLYGLTTNLLLHRNDTKYSKSLFEQNRKMPIWIDRDYTPPFLFWNFLRNVDDQQVDSYLCMLTGLEVQGGDPPSEPTPSPSEGAEATGDAHINRKKEKLADAVTAFIYGEETVRTIHTLSRLLKEDRFAVVDRVDQLKVFPFILIRRSDLHNKQISIVHILRRFHVAATNKEAKEKLAQRCIYLNRRLVEDAKYRLSLASSFVRAKDGSYYAVLGLGRKTYYSVIVQ</sequence>
<keyword evidence="9" id="KW-0694">RNA-binding</keyword>
<keyword evidence="2 10" id="KW-0436">Ligase</keyword>
<dbReference type="InterPro" id="IPR036986">
    <property type="entry name" value="S4_RNA-bd_sf"/>
</dbReference>
<dbReference type="PANTHER" id="PTHR11766">
    <property type="entry name" value="TYROSYL-TRNA SYNTHETASE"/>
    <property type="match status" value="1"/>
</dbReference>
<accession>A0A0J9SBY9</accession>
<dbReference type="GO" id="GO:0004831">
    <property type="term" value="F:tyrosine-tRNA ligase activity"/>
    <property type="evidence" value="ECO:0007669"/>
    <property type="project" value="UniProtKB-EC"/>
</dbReference>
<dbReference type="PRINTS" id="PR01040">
    <property type="entry name" value="TRNASYNTHTYR"/>
</dbReference>
<evidence type="ECO:0000256" key="3">
    <source>
        <dbReference type="ARBA" id="ARBA00022741"/>
    </source>
</evidence>
<evidence type="ECO:0000256" key="2">
    <source>
        <dbReference type="ARBA" id="ARBA00022598"/>
    </source>
</evidence>
<dbReference type="OrthoDB" id="337870at2759"/>
<protein>
    <recommendedName>
        <fullName evidence="1 10">Tyrosine--tRNA ligase</fullName>
        <ecNumber evidence="1 10">6.1.1.1</ecNumber>
    </recommendedName>
    <alternativeName>
        <fullName evidence="7 10">Tyrosyl-tRNA synthetase</fullName>
    </alternativeName>
</protein>
<comment type="catalytic activity">
    <reaction evidence="8 10">
        <text>tRNA(Tyr) + L-tyrosine + ATP = L-tyrosyl-tRNA(Tyr) + AMP + diphosphate + H(+)</text>
        <dbReference type="Rhea" id="RHEA:10220"/>
        <dbReference type="Rhea" id="RHEA-COMP:9706"/>
        <dbReference type="Rhea" id="RHEA-COMP:9707"/>
        <dbReference type="ChEBI" id="CHEBI:15378"/>
        <dbReference type="ChEBI" id="CHEBI:30616"/>
        <dbReference type="ChEBI" id="CHEBI:33019"/>
        <dbReference type="ChEBI" id="CHEBI:58315"/>
        <dbReference type="ChEBI" id="CHEBI:78442"/>
        <dbReference type="ChEBI" id="CHEBI:78536"/>
        <dbReference type="ChEBI" id="CHEBI:456215"/>
        <dbReference type="EC" id="6.1.1.1"/>
    </reaction>
</comment>
<dbReference type="GO" id="GO:0006437">
    <property type="term" value="P:tyrosyl-tRNA aminoacylation"/>
    <property type="evidence" value="ECO:0007669"/>
    <property type="project" value="InterPro"/>
</dbReference>
<evidence type="ECO:0000256" key="7">
    <source>
        <dbReference type="ARBA" id="ARBA00033323"/>
    </source>
</evidence>
<evidence type="ECO:0000256" key="12">
    <source>
        <dbReference type="SAM" id="SignalP"/>
    </source>
</evidence>
<keyword evidence="6 10" id="KW-0030">Aminoacyl-tRNA synthetase</keyword>
<dbReference type="GO" id="GO:0005739">
    <property type="term" value="C:mitochondrion"/>
    <property type="evidence" value="ECO:0007669"/>
    <property type="project" value="TreeGrafter"/>
</dbReference>
<dbReference type="SUPFAM" id="SSF55174">
    <property type="entry name" value="Alpha-L RNA-binding motif"/>
    <property type="match status" value="1"/>
</dbReference>
<dbReference type="Proteomes" id="UP000053562">
    <property type="component" value="Unassembled WGS sequence"/>
</dbReference>
<dbReference type="GO" id="GO:0005829">
    <property type="term" value="C:cytosol"/>
    <property type="evidence" value="ECO:0007669"/>
    <property type="project" value="TreeGrafter"/>
</dbReference>
<name>A0A0J9SBY9_PLAVI</name>
<evidence type="ECO:0000313" key="14">
    <source>
        <dbReference type="Proteomes" id="UP000053562"/>
    </source>
</evidence>